<evidence type="ECO:0000256" key="1">
    <source>
        <dbReference type="SAM" id="MobiDB-lite"/>
    </source>
</evidence>
<feature type="compositionally biased region" description="Acidic residues" evidence="1">
    <location>
        <begin position="46"/>
        <end position="62"/>
    </location>
</feature>
<accession>A0A381L5Q4</accession>
<organism evidence="2">
    <name type="scientific">Blumeria graminis f. sp. tritici 96224</name>
    <dbReference type="NCBI Taxonomy" id="1268274"/>
    <lineage>
        <taxon>Eukaryota</taxon>
        <taxon>Fungi</taxon>
        <taxon>Dikarya</taxon>
        <taxon>Ascomycota</taxon>
        <taxon>Pezizomycotina</taxon>
        <taxon>Leotiomycetes</taxon>
        <taxon>Erysiphales</taxon>
        <taxon>Erysiphaceae</taxon>
        <taxon>Blumeria</taxon>
    </lineage>
</organism>
<reference evidence="2" key="1">
    <citation type="submission" date="2018-07" db="EMBL/GenBank/DDBJ databases">
        <authorList>
            <person name="Quirk P.G."/>
            <person name="Krulwich T.A."/>
        </authorList>
    </citation>
    <scope>NUCLEOTIDE SEQUENCE</scope>
    <source>
        <strain evidence="2">96224</strain>
    </source>
</reference>
<evidence type="ECO:0000313" key="2">
    <source>
        <dbReference type="EMBL" id="SUZ08907.1"/>
    </source>
</evidence>
<name>A0A381L5Q4_BLUGR</name>
<dbReference type="AlphaFoldDB" id="A0A381L5Q4"/>
<protein>
    <submittedName>
        <fullName evidence="2">BgtAc-30001</fullName>
    </submittedName>
</protein>
<feature type="non-terminal residue" evidence="2">
    <location>
        <position position="104"/>
    </location>
</feature>
<dbReference type="EMBL" id="UIGY01000033">
    <property type="protein sequence ID" value="SUZ08907.1"/>
    <property type="molecule type" value="Genomic_DNA"/>
</dbReference>
<sequence length="104" mass="11751">MIDSLDWWNDRESAVAANIIAATMVRLRLKIKNLILKTAARSGWNDDNDSDVSDDDVDDDNDDKQLTQGTIDNYIAVIDAYQQVEATQFHHHHAFLEFNASGES</sequence>
<proteinExistence type="predicted"/>
<feature type="region of interest" description="Disordered" evidence="1">
    <location>
        <begin position="42"/>
        <end position="66"/>
    </location>
</feature>
<gene>
    <name evidence="2" type="ORF">BGT96224V2_LOCUS2078</name>
</gene>